<protein>
    <submittedName>
        <fullName evidence="1">Uncharacterized protein</fullName>
    </submittedName>
</protein>
<reference evidence="1" key="1">
    <citation type="submission" date="2022-04" db="EMBL/GenBank/DDBJ databases">
        <title>Genome of the entomopathogenic fungus Entomophthora muscae.</title>
        <authorList>
            <person name="Elya C."/>
            <person name="Lovett B.R."/>
            <person name="Lee E."/>
            <person name="Macias A.M."/>
            <person name="Hajek A.E."/>
            <person name="De Bivort B.L."/>
            <person name="Kasson M.T."/>
            <person name="De Fine Licht H.H."/>
            <person name="Stajich J.E."/>
        </authorList>
    </citation>
    <scope>NUCLEOTIDE SEQUENCE</scope>
    <source>
        <strain evidence="1">Berkeley</strain>
    </source>
</reference>
<organism evidence="1 2">
    <name type="scientific">Entomophthora muscae</name>
    <dbReference type="NCBI Taxonomy" id="34485"/>
    <lineage>
        <taxon>Eukaryota</taxon>
        <taxon>Fungi</taxon>
        <taxon>Fungi incertae sedis</taxon>
        <taxon>Zoopagomycota</taxon>
        <taxon>Entomophthoromycotina</taxon>
        <taxon>Entomophthoromycetes</taxon>
        <taxon>Entomophthorales</taxon>
        <taxon>Entomophthoraceae</taxon>
        <taxon>Entomophthora</taxon>
    </lineage>
</organism>
<name>A0ACC2TGL2_9FUNG</name>
<dbReference type="EMBL" id="QTSX02002885">
    <property type="protein sequence ID" value="KAJ9073804.1"/>
    <property type="molecule type" value="Genomic_DNA"/>
</dbReference>
<dbReference type="Proteomes" id="UP001165960">
    <property type="component" value="Unassembled WGS sequence"/>
</dbReference>
<comment type="caution">
    <text evidence="1">The sequence shown here is derived from an EMBL/GenBank/DDBJ whole genome shotgun (WGS) entry which is preliminary data.</text>
</comment>
<evidence type="ECO:0000313" key="1">
    <source>
        <dbReference type="EMBL" id="KAJ9073804.1"/>
    </source>
</evidence>
<accession>A0ACC2TGL2</accession>
<keyword evidence="2" id="KW-1185">Reference proteome</keyword>
<proteinExistence type="predicted"/>
<evidence type="ECO:0000313" key="2">
    <source>
        <dbReference type="Proteomes" id="UP001165960"/>
    </source>
</evidence>
<sequence>MSFKESYLSILRRTRYRRPILISIGIILFCSVVLPVLFSYRYEGTKRGSHFEYSSAGLPEDRLELQFNLLNLDPISRKADFMVQVDLLGDLQDGEGALTRNLTLDLRFKKLKFKAHQPVEPFTMTIPFIEGTVRDYPLETFVAKFPISIYGPSHIPFHASFDGLLQLFKVRFSALSSSEIAVDATFKYLSSKPNSLIMLKLYRPPTTILICVFMAALMWVLAIAMVNLAWDALFFQRDVPPPLLGIGVAMLFALPTLRNSQPGVPAMGCLLDMLGFFW</sequence>
<gene>
    <name evidence="1" type="ORF">DSO57_1012553</name>
</gene>